<organism evidence="2 3">
    <name type="scientific">Marinobacter oulmenensis</name>
    <dbReference type="NCBI Taxonomy" id="643747"/>
    <lineage>
        <taxon>Bacteria</taxon>
        <taxon>Pseudomonadati</taxon>
        <taxon>Pseudomonadota</taxon>
        <taxon>Gammaproteobacteria</taxon>
        <taxon>Pseudomonadales</taxon>
        <taxon>Marinobacteraceae</taxon>
        <taxon>Marinobacter</taxon>
    </lineage>
</organism>
<proteinExistence type="predicted"/>
<feature type="region of interest" description="Disordered" evidence="1">
    <location>
        <begin position="10"/>
        <end position="31"/>
    </location>
</feature>
<dbReference type="EMBL" id="JACHFE010000001">
    <property type="protein sequence ID" value="MBB5319774.1"/>
    <property type="molecule type" value="Genomic_DNA"/>
</dbReference>
<evidence type="ECO:0000313" key="3">
    <source>
        <dbReference type="Proteomes" id="UP000591735"/>
    </source>
</evidence>
<feature type="region of interest" description="Disordered" evidence="1">
    <location>
        <begin position="111"/>
        <end position="140"/>
    </location>
</feature>
<dbReference type="InterPro" id="IPR029058">
    <property type="entry name" value="AB_hydrolase_fold"/>
</dbReference>
<name>A0A840U268_9GAMM</name>
<dbReference type="Pfam" id="PF12048">
    <property type="entry name" value="DUF3530"/>
    <property type="match status" value="1"/>
</dbReference>
<dbReference type="InterPro" id="IPR022529">
    <property type="entry name" value="DUF3530"/>
</dbReference>
<comment type="caution">
    <text evidence="2">The sequence shown here is derived from an EMBL/GenBank/DDBJ whole genome shotgun (WGS) entry which is preliminary data.</text>
</comment>
<reference evidence="2 3" key="1">
    <citation type="submission" date="2020-08" db="EMBL/GenBank/DDBJ databases">
        <title>Genomic Encyclopedia of Type Strains, Phase IV (KMG-IV): sequencing the most valuable type-strain genomes for metagenomic binning, comparative biology and taxonomic classification.</title>
        <authorList>
            <person name="Goeker M."/>
        </authorList>
    </citation>
    <scope>NUCLEOTIDE SEQUENCE [LARGE SCALE GENOMIC DNA]</scope>
    <source>
        <strain evidence="2 3">DSM 22359</strain>
    </source>
</reference>
<evidence type="ECO:0000256" key="1">
    <source>
        <dbReference type="SAM" id="MobiDB-lite"/>
    </source>
</evidence>
<evidence type="ECO:0008006" key="4">
    <source>
        <dbReference type="Google" id="ProtNLM"/>
    </source>
</evidence>
<dbReference type="SUPFAM" id="SSF53474">
    <property type="entry name" value="alpha/beta-Hydrolases"/>
    <property type="match status" value="1"/>
</dbReference>
<accession>A0A840U268</accession>
<protein>
    <recommendedName>
        <fullName evidence="4">DUF3530 domain-containing protein</fullName>
    </recommendedName>
</protein>
<dbReference type="Proteomes" id="UP000591735">
    <property type="component" value="Unassembled WGS sequence"/>
</dbReference>
<evidence type="ECO:0000313" key="2">
    <source>
        <dbReference type="EMBL" id="MBB5319774.1"/>
    </source>
</evidence>
<keyword evidence="3" id="KW-1185">Reference proteome</keyword>
<dbReference type="AlphaFoldDB" id="A0A840U268"/>
<dbReference type="RefSeq" id="WP_183698936.1">
    <property type="nucleotide sequence ID" value="NZ_JACHFE010000001.1"/>
</dbReference>
<gene>
    <name evidence="2" type="ORF">HNR38_000242</name>
</gene>
<feature type="compositionally biased region" description="Basic and acidic residues" evidence="1">
    <location>
        <begin position="117"/>
        <end position="127"/>
    </location>
</feature>
<sequence>MLSANLWAQAAENAEAPPEPAPTTGNGSMERSSVITGLGEWALARLYPDQAVWLSPNEDNRALALFQPELKTPTRGAVLVLADEGQTADEAVLGPLRQALAESGLATMTLGLNEPPEPLREAREERNVPTPEGEEESTQAVAGNQAAINVAQSNNLEGLASEYRTAVSAALDAAAAELAARGYQRVYLIGVGWSADYVTQWAAATGTPAGVIWLAPRFYPQQLAALPEQLAGERSWRLLDLHDTNGRADLRAQQRAGAFARQGVADYQRQPLPMASPPVAEDARWVANRVVTWVLRQAGSG</sequence>